<feature type="signal peptide" evidence="2">
    <location>
        <begin position="1"/>
        <end position="22"/>
    </location>
</feature>
<feature type="domain" description="AB hydrolase-1" evidence="3">
    <location>
        <begin position="72"/>
        <end position="317"/>
    </location>
</feature>
<evidence type="ECO:0000256" key="1">
    <source>
        <dbReference type="ARBA" id="ARBA00022801"/>
    </source>
</evidence>
<sequence length="337" mass="37808">MSSKTCSMMLLGAALFTPPASGETPAIWHNKIPSVMSEPAVDIDKDPKLLHRYADNAGTKIHYVTIGSDKQPLIVFVHGFPDFWYSWRNQIQAFSKDYQVVALDLRGYDLSDRPEGIENYKTPVLLGDIHAVIDAESQGRKVILVGHDWGAALSWLFTGQNPDLVQRLVILSVPHPGAITKELLPWNHQIAQAGASAYATRFFAKGKGDHLTAEDLAYWIVNPQIKSRYIEAFNRSSIPSMMSYYKANYTFSQFALNLFDPTMRKIYDAAIKCPVLHVHGIEETHALLSTLDLEKSWMENPDHLTIKIVPGVGHFIQAEVPDYLNRTISSWLKDSGN</sequence>
<feature type="chain" id="PRO_5047357802" evidence="2">
    <location>
        <begin position="23"/>
        <end position="337"/>
    </location>
</feature>
<reference evidence="4 5" key="1">
    <citation type="submission" date="2021-08" db="EMBL/GenBank/DDBJ databases">
        <title>Complete genome sequence of Leptospira kobayashii strain E30.</title>
        <authorList>
            <person name="Nakao R."/>
            <person name="Nakamura S."/>
            <person name="Masuzawa T."/>
            <person name="Koizumi N."/>
        </authorList>
    </citation>
    <scope>NUCLEOTIDE SEQUENCE [LARGE SCALE GENOMIC DNA]</scope>
    <source>
        <strain evidence="4 5">E30</strain>
    </source>
</reference>
<protein>
    <submittedName>
        <fullName evidence="4">Hydrolase</fullName>
    </submittedName>
</protein>
<evidence type="ECO:0000259" key="3">
    <source>
        <dbReference type="Pfam" id="PF00561"/>
    </source>
</evidence>
<dbReference type="InterPro" id="IPR000639">
    <property type="entry name" value="Epox_hydrolase-like"/>
</dbReference>
<keyword evidence="2" id="KW-0732">Signal</keyword>
<evidence type="ECO:0000256" key="2">
    <source>
        <dbReference type="SAM" id="SignalP"/>
    </source>
</evidence>
<accession>A0ABN6KCC0</accession>
<dbReference type="Gene3D" id="3.40.50.1820">
    <property type="entry name" value="alpha/beta hydrolase"/>
    <property type="match status" value="1"/>
</dbReference>
<dbReference type="EMBL" id="AP025028">
    <property type="protein sequence ID" value="BDA77163.1"/>
    <property type="molecule type" value="Genomic_DNA"/>
</dbReference>
<dbReference type="InterPro" id="IPR029058">
    <property type="entry name" value="AB_hydrolase_fold"/>
</dbReference>
<keyword evidence="1 4" id="KW-0378">Hydrolase</keyword>
<dbReference type="SUPFAM" id="SSF53474">
    <property type="entry name" value="alpha/beta-Hydrolases"/>
    <property type="match status" value="1"/>
</dbReference>
<name>A0ABN6KCC0_9LEPT</name>
<dbReference type="Proteomes" id="UP000245263">
    <property type="component" value="Chromosome 1"/>
</dbReference>
<evidence type="ECO:0000313" key="5">
    <source>
        <dbReference type="Proteomes" id="UP000245263"/>
    </source>
</evidence>
<organism evidence="4 5">
    <name type="scientific">Leptospira kobayashii</name>
    <dbReference type="NCBI Taxonomy" id="1917830"/>
    <lineage>
        <taxon>Bacteria</taxon>
        <taxon>Pseudomonadati</taxon>
        <taxon>Spirochaetota</taxon>
        <taxon>Spirochaetia</taxon>
        <taxon>Leptospirales</taxon>
        <taxon>Leptospiraceae</taxon>
        <taxon>Leptospira</taxon>
    </lineage>
</organism>
<dbReference type="PRINTS" id="PR00412">
    <property type="entry name" value="EPOXHYDRLASE"/>
</dbReference>
<evidence type="ECO:0000313" key="4">
    <source>
        <dbReference type="EMBL" id="BDA77163.1"/>
    </source>
</evidence>
<dbReference type="RefSeq" id="WP_217351570.1">
    <property type="nucleotide sequence ID" value="NZ_AP025028.1"/>
</dbReference>
<dbReference type="InterPro" id="IPR000073">
    <property type="entry name" value="AB_hydrolase_1"/>
</dbReference>
<proteinExistence type="predicted"/>
<keyword evidence="5" id="KW-1185">Reference proteome</keyword>
<dbReference type="Pfam" id="PF00561">
    <property type="entry name" value="Abhydrolase_1"/>
    <property type="match status" value="1"/>
</dbReference>
<gene>
    <name evidence="4" type="ORF">LPTSP3_g00930</name>
</gene>
<dbReference type="PANTHER" id="PTHR43329">
    <property type="entry name" value="EPOXIDE HYDROLASE"/>
    <property type="match status" value="1"/>
</dbReference>
<dbReference type="GO" id="GO:0016787">
    <property type="term" value="F:hydrolase activity"/>
    <property type="evidence" value="ECO:0007669"/>
    <property type="project" value="UniProtKB-KW"/>
</dbReference>
<dbReference type="PRINTS" id="PR00111">
    <property type="entry name" value="ABHYDROLASE"/>
</dbReference>